<evidence type="ECO:0000313" key="4">
    <source>
        <dbReference type="Proteomes" id="UP000247702"/>
    </source>
</evidence>
<feature type="compositionally biased region" description="Basic and acidic residues" evidence="2">
    <location>
        <begin position="128"/>
        <end position="140"/>
    </location>
</feature>
<organism evidence="3 4">
    <name type="scientific">Rhizophagus clarus</name>
    <dbReference type="NCBI Taxonomy" id="94130"/>
    <lineage>
        <taxon>Eukaryota</taxon>
        <taxon>Fungi</taxon>
        <taxon>Fungi incertae sedis</taxon>
        <taxon>Mucoromycota</taxon>
        <taxon>Glomeromycotina</taxon>
        <taxon>Glomeromycetes</taxon>
        <taxon>Glomerales</taxon>
        <taxon>Glomeraceae</taxon>
        <taxon>Rhizophagus</taxon>
    </lineage>
</organism>
<dbReference type="PANTHER" id="PTHR31511:SF12">
    <property type="entry name" value="RHO TERMINATION FACTOR N-TERMINAL DOMAIN-CONTAINING PROTEIN"/>
    <property type="match status" value="1"/>
</dbReference>
<comment type="caution">
    <text evidence="3">The sequence shown here is derived from an EMBL/GenBank/DDBJ whole genome shotgun (WGS) entry which is preliminary data.</text>
</comment>
<dbReference type="EMBL" id="BEXD01000222">
    <property type="protein sequence ID" value="GBB85439.1"/>
    <property type="molecule type" value="Genomic_DNA"/>
</dbReference>
<feature type="compositionally biased region" description="Polar residues" evidence="2">
    <location>
        <begin position="47"/>
        <end position="66"/>
    </location>
</feature>
<dbReference type="AlphaFoldDB" id="A0A2Z6QI30"/>
<feature type="region of interest" description="Disordered" evidence="2">
    <location>
        <begin position="111"/>
        <end position="140"/>
    </location>
</feature>
<evidence type="ECO:0000313" key="3">
    <source>
        <dbReference type="EMBL" id="GBB85439.1"/>
    </source>
</evidence>
<name>A0A2Z6QI30_9GLOM</name>
<accession>A0A2Z6QI30</accession>
<evidence type="ECO:0008006" key="5">
    <source>
        <dbReference type="Google" id="ProtNLM"/>
    </source>
</evidence>
<dbReference type="PANTHER" id="PTHR31511">
    <property type="entry name" value="PROTEIN CBG23764"/>
    <property type="match status" value="1"/>
</dbReference>
<sequence length="800" mass="92940">MLPSFPMFMTPFRLMADDFKKSRDRTNHLNRKHKCKPRNIQEDQINEPVSVTKSDVDPSSSQKETTQLSIEDLANWLANSEIKNNPSIISKKIPKTDAEWFDLMGHKAEISHQSEEDPKAGSGPATQAHRDVEQQEMISKESAQEGIIFKECPVGRDPERPHRNHSLMSKWVGKTPHPDDNPTYAFIQPIAKPEEYKKLPYMPQLIGLIRPKIKEVLQTELHKKDQIKSAIVALCQYSIAKRKPDDTSEPIKVEKYHRGNMRPILLEGDIKEHITRTIGEIDVQIEETLKKGSGYILKRILEISIETYTLRRTLGEFYNPTSPKLANKKCAYFAYQDGHTDHLGHRIFRAKNLKPYLERVKLDGIPMPTPVSPHIFNKIEEMNPDISVNVWNWKEETATPKPVIYSKNYNRPHIIHFMSLTDITKSEKGKYGQKNHFLWIKNPDGLVYKDNAHKVKKHLCNRCFQSFPSKKSLDHHQEWCFGLDEASQRVTMPVKDVNDFEEFRNYGLRSIPMYDYQRRFKEANRYWICEDKFSINTDMINMLEKKIANLTAKLTEIVQDPISYNKMASPRDISKRILEMEKNNVLEKDLKNLYTELLKAVKNPKDYKSLKTALSKAQAELAKEETRDKKTPIPVIFHNFWGYDSHLVCESVRRSANSLQISVIAETFERYKSIKVGQLKYIDSMQFMNSSLANLTKNLGDDHPITTEYFKKQGYTTEQISLAYHNVFGGKISQEDYEHAQKVWKEFRCKNLGEYNDLYLKIDVLSLADVWTTFRKTSMHHYGLDPSIMYPAFSILGCHA</sequence>
<protein>
    <recommendedName>
        <fullName evidence="5">C2H2-type domain-containing protein</fullName>
    </recommendedName>
</protein>
<proteinExistence type="predicted"/>
<feature type="coiled-coil region" evidence="1">
    <location>
        <begin position="540"/>
        <end position="627"/>
    </location>
</feature>
<evidence type="ECO:0000256" key="2">
    <source>
        <dbReference type="SAM" id="MobiDB-lite"/>
    </source>
</evidence>
<keyword evidence="1" id="KW-0175">Coiled coil</keyword>
<dbReference type="SUPFAM" id="SSF53098">
    <property type="entry name" value="Ribonuclease H-like"/>
    <property type="match status" value="1"/>
</dbReference>
<evidence type="ECO:0000256" key="1">
    <source>
        <dbReference type="SAM" id="Coils"/>
    </source>
</evidence>
<dbReference type="InterPro" id="IPR012337">
    <property type="entry name" value="RNaseH-like_sf"/>
</dbReference>
<gene>
    <name evidence="3" type="ORF">RclHR1_11980007</name>
</gene>
<feature type="region of interest" description="Disordered" evidence="2">
    <location>
        <begin position="32"/>
        <end position="66"/>
    </location>
</feature>
<keyword evidence="4" id="KW-1185">Reference proteome</keyword>
<reference evidence="3 4" key="1">
    <citation type="submission" date="2017-11" db="EMBL/GenBank/DDBJ databases">
        <title>The genome of Rhizophagus clarus HR1 reveals common genetic basis of auxotrophy among arbuscular mycorrhizal fungi.</title>
        <authorList>
            <person name="Kobayashi Y."/>
        </authorList>
    </citation>
    <scope>NUCLEOTIDE SEQUENCE [LARGE SCALE GENOMIC DNA]</scope>
    <source>
        <strain evidence="3 4">HR1</strain>
    </source>
</reference>
<dbReference type="Proteomes" id="UP000247702">
    <property type="component" value="Unassembled WGS sequence"/>
</dbReference>